<dbReference type="AlphaFoldDB" id="A0A7J7FDU9"/>
<feature type="signal peptide" evidence="1">
    <location>
        <begin position="1"/>
        <end position="18"/>
    </location>
</feature>
<feature type="non-terminal residue" evidence="2">
    <location>
        <position position="1"/>
    </location>
</feature>
<evidence type="ECO:0000256" key="1">
    <source>
        <dbReference type="SAM" id="SignalP"/>
    </source>
</evidence>
<feature type="chain" id="PRO_5029769904" evidence="1">
    <location>
        <begin position="19"/>
        <end position="62"/>
    </location>
</feature>
<evidence type="ECO:0000313" key="3">
    <source>
        <dbReference type="Proteomes" id="UP000551758"/>
    </source>
</evidence>
<accession>A0A7J7FDU9</accession>
<dbReference type="EMBL" id="JACDTQ010000773">
    <property type="protein sequence ID" value="KAF5926137.1"/>
    <property type="molecule type" value="Genomic_DNA"/>
</dbReference>
<name>A0A7J7FDU9_DICBM</name>
<sequence length="62" mass="6682">VFGCWVWLLVAATQVANPLLQGWSGKCSPVYVPRDEASALPFQDSLCHGTTAILYMSAAVLQ</sequence>
<comment type="caution">
    <text evidence="2">The sequence shown here is derived from an EMBL/GenBank/DDBJ whole genome shotgun (WGS) entry which is preliminary data.</text>
</comment>
<protein>
    <submittedName>
        <fullName evidence="2">Uncharacterized protein</fullName>
    </submittedName>
</protein>
<proteinExistence type="predicted"/>
<evidence type="ECO:0000313" key="2">
    <source>
        <dbReference type="EMBL" id="KAF5926137.1"/>
    </source>
</evidence>
<feature type="non-terminal residue" evidence="2">
    <location>
        <position position="62"/>
    </location>
</feature>
<dbReference type="Proteomes" id="UP000551758">
    <property type="component" value="Unassembled WGS sequence"/>
</dbReference>
<gene>
    <name evidence="2" type="ORF">HPG69_011263</name>
</gene>
<organism evidence="2 3">
    <name type="scientific">Diceros bicornis minor</name>
    <name type="common">South-central black rhinoceros</name>
    <dbReference type="NCBI Taxonomy" id="77932"/>
    <lineage>
        <taxon>Eukaryota</taxon>
        <taxon>Metazoa</taxon>
        <taxon>Chordata</taxon>
        <taxon>Craniata</taxon>
        <taxon>Vertebrata</taxon>
        <taxon>Euteleostomi</taxon>
        <taxon>Mammalia</taxon>
        <taxon>Eutheria</taxon>
        <taxon>Laurasiatheria</taxon>
        <taxon>Perissodactyla</taxon>
        <taxon>Rhinocerotidae</taxon>
        <taxon>Diceros</taxon>
    </lineage>
</organism>
<keyword evidence="3" id="KW-1185">Reference proteome</keyword>
<reference evidence="2 3" key="1">
    <citation type="journal article" date="2020" name="Mol. Biol. Evol.">
        <title>Interspecific Gene Flow and the Evolution of Specialization in Black and White Rhinoceros.</title>
        <authorList>
            <person name="Moodley Y."/>
            <person name="Westbury M.V."/>
            <person name="Russo I.M."/>
            <person name="Gopalakrishnan S."/>
            <person name="Rakotoarivelo A."/>
            <person name="Olsen R.A."/>
            <person name="Prost S."/>
            <person name="Tunstall T."/>
            <person name="Ryder O.A."/>
            <person name="Dalen L."/>
            <person name="Bruford M.W."/>
        </authorList>
    </citation>
    <scope>NUCLEOTIDE SEQUENCE [LARGE SCALE GENOMIC DNA]</scope>
    <source>
        <strain evidence="2">SBR-YM</strain>
        <tissue evidence="2">Skin</tissue>
    </source>
</reference>
<keyword evidence="1" id="KW-0732">Signal</keyword>